<dbReference type="InterPro" id="IPR036237">
    <property type="entry name" value="Xyl_isomerase-like_sf"/>
</dbReference>
<dbReference type="GO" id="GO:0016853">
    <property type="term" value="F:isomerase activity"/>
    <property type="evidence" value="ECO:0007669"/>
    <property type="project" value="UniProtKB-KW"/>
</dbReference>
<comment type="caution">
    <text evidence="2">The sequence shown here is derived from an EMBL/GenBank/DDBJ whole genome shotgun (WGS) entry which is preliminary data.</text>
</comment>
<dbReference type="Pfam" id="PF01261">
    <property type="entry name" value="AP_endonuc_2"/>
    <property type="match status" value="1"/>
</dbReference>
<dbReference type="SUPFAM" id="SSF51658">
    <property type="entry name" value="Xylose isomerase-like"/>
    <property type="match status" value="1"/>
</dbReference>
<keyword evidence="2" id="KW-0413">Isomerase</keyword>
<dbReference type="EMBL" id="VXPY01000122">
    <property type="protein sequence ID" value="MYD91978.1"/>
    <property type="molecule type" value="Genomic_DNA"/>
</dbReference>
<accession>A0A6B1DXN2</accession>
<dbReference type="InterPro" id="IPR013022">
    <property type="entry name" value="Xyl_isomerase-like_TIM-brl"/>
</dbReference>
<name>A0A6B1DXN2_9CHLR</name>
<evidence type="ECO:0000259" key="1">
    <source>
        <dbReference type="Pfam" id="PF01261"/>
    </source>
</evidence>
<organism evidence="2">
    <name type="scientific">Caldilineaceae bacterium SB0662_bin_9</name>
    <dbReference type="NCBI Taxonomy" id="2605258"/>
    <lineage>
        <taxon>Bacteria</taxon>
        <taxon>Bacillati</taxon>
        <taxon>Chloroflexota</taxon>
        <taxon>Caldilineae</taxon>
        <taxon>Caldilineales</taxon>
        <taxon>Caldilineaceae</taxon>
    </lineage>
</organism>
<gene>
    <name evidence="2" type="ORF">F4Y08_16890</name>
</gene>
<dbReference type="PANTHER" id="PTHR12110">
    <property type="entry name" value="HYDROXYPYRUVATE ISOMERASE"/>
    <property type="match status" value="1"/>
</dbReference>
<sequence>MTESALPIGLQLYTLRNMDATEDEVLAAVKGAGYAYVETVHRTDLSGADWKRLLDGHGLRAVSAHVPQEAFESDLDGTLRTYSDLGVEHVIVPAPGGNFFSPGTEYRAADWARLADSLRSIGQGCRDAGMNLLYHNHWQEMEQFDGRLAIDILLADTEPDVLGYEPDCAWISKGGQNPVELLRRYAGRVPCVHMKDLAPEGENEDQMGLADVGSGTLDWDAIFPQISASGARWYIVEHDMPGDYVQSITNSYKFIAGHLGG</sequence>
<dbReference type="AlphaFoldDB" id="A0A6B1DXN2"/>
<reference evidence="2" key="1">
    <citation type="submission" date="2019-09" db="EMBL/GenBank/DDBJ databases">
        <title>Characterisation of the sponge microbiome using genome-centric metagenomics.</title>
        <authorList>
            <person name="Engelberts J.P."/>
            <person name="Robbins S.J."/>
            <person name="De Goeij J.M."/>
            <person name="Aranda M."/>
            <person name="Bell S.C."/>
            <person name="Webster N.S."/>
        </authorList>
    </citation>
    <scope>NUCLEOTIDE SEQUENCE</scope>
    <source>
        <strain evidence="2">SB0662_bin_9</strain>
    </source>
</reference>
<evidence type="ECO:0000313" key="2">
    <source>
        <dbReference type="EMBL" id="MYD91978.1"/>
    </source>
</evidence>
<protein>
    <submittedName>
        <fullName evidence="2">Sugar phosphate isomerase/epimerase</fullName>
    </submittedName>
</protein>
<proteinExistence type="predicted"/>
<dbReference type="InterPro" id="IPR050312">
    <property type="entry name" value="IolE/XylAMocC-like"/>
</dbReference>
<dbReference type="PANTHER" id="PTHR12110:SF41">
    <property type="entry name" value="INOSOSE DEHYDRATASE"/>
    <property type="match status" value="1"/>
</dbReference>
<dbReference type="Gene3D" id="3.20.20.150">
    <property type="entry name" value="Divalent-metal-dependent TIM barrel enzymes"/>
    <property type="match status" value="1"/>
</dbReference>
<feature type="domain" description="Xylose isomerase-like TIM barrel" evidence="1">
    <location>
        <begin position="26"/>
        <end position="239"/>
    </location>
</feature>